<feature type="region of interest" description="Disordered" evidence="2">
    <location>
        <begin position="1230"/>
        <end position="1257"/>
    </location>
</feature>
<keyword evidence="1" id="KW-0677">Repeat</keyword>
<feature type="compositionally biased region" description="Low complexity" evidence="2">
    <location>
        <begin position="240"/>
        <end position="252"/>
    </location>
</feature>
<feature type="compositionally biased region" description="Polar residues" evidence="2">
    <location>
        <begin position="690"/>
        <end position="715"/>
    </location>
</feature>
<organism evidence="3 4">
    <name type="scientific">Rhodotorula mucilaginosa</name>
    <name type="common">Yeast</name>
    <name type="synonym">Rhodotorula rubra</name>
    <dbReference type="NCBI Taxonomy" id="5537"/>
    <lineage>
        <taxon>Eukaryota</taxon>
        <taxon>Fungi</taxon>
        <taxon>Dikarya</taxon>
        <taxon>Basidiomycota</taxon>
        <taxon>Pucciniomycotina</taxon>
        <taxon>Microbotryomycetes</taxon>
        <taxon>Sporidiobolales</taxon>
        <taxon>Sporidiobolaceae</taxon>
        <taxon>Rhodotorula</taxon>
    </lineage>
</organism>
<feature type="compositionally biased region" description="Low complexity" evidence="2">
    <location>
        <begin position="1343"/>
        <end position="1353"/>
    </location>
</feature>
<dbReference type="Proteomes" id="UP000777482">
    <property type="component" value="Unassembled WGS sequence"/>
</dbReference>
<feature type="compositionally biased region" description="Basic and acidic residues" evidence="2">
    <location>
        <begin position="1455"/>
        <end position="1468"/>
    </location>
</feature>
<feature type="region of interest" description="Disordered" evidence="2">
    <location>
        <begin position="838"/>
        <end position="905"/>
    </location>
</feature>
<accession>A0A9P6W8W8</accession>
<dbReference type="Pfam" id="PF08238">
    <property type="entry name" value="Sel1"/>
    <property type="match status" value="7"/>
</dbReference>
<feature type="compositionally biased region" description="Basic residues" evidence="2">
    <location>
        <begin position="718"/>
        <end position="729"/>
    </location>
</feature>
<dbReference type="InterPro" id="IPR011990">
    <property type="entry name" value="TPR-like_helical_dom_sf"/>
</dbReference>
<feature type="compositionally biased region" description="Acidic residues" evidence="2">
    <location>
        <begin position="1506"/>
        <end position="1526"/>
    </location>
</feature>
<comment type="caution">
    <text evidence="3">The sequence shown here is derived from an EMBL/GenBank/DDBJ whole genome shotgun (WGS) entry which is preliminary data.</text>
</comment>
<protein>
    <submittedName>
        <fullName evidence="3">Uncharacterized protein</fullName>
    </submittedName>
</protein>
<feature type="region of interest" description="Disordered" evidence="2">
    <location>
        <begin position="1437"/>
        <end position="1613"/>
    </location>
</feature>
<feature type="region of interest" description="Disordered" evidence="2">
    <location>
        <begin position="160"/>
        <end position="303"/>
    </location>
</feature>
<feature type="compositionally biased region" description="Polar residues" evidence="2">
    <location>
        <begin position="87"/>
        <end position="107"/>
    </location>
</feature>
<evidence type="ECO:0000256" key="1">
    <source>
        <dbReference type="ARBA" id="ARBA00022737"/>
    </source>
</evidence>
<dbReference type="SMART" id="SM00671">
    <property type="entry name" value="SEL1"/>
    <property type="match status" value="7"/>
</dbReference>
<feature type="compositionally biased region" description="Low complexity" evidence="2">
    <location>
        <begin position="868"/>
        <end position="881"/>
    </location>
</feature>
<keyword evidence="4" id="KW-1185">Reference proteome</keyword>
<feature type="region of interest" description="Disordered" evidence="2">
    <location>
        <begin position="687"/>
        <end position="809"/>
    </location>
</feature>
<dbReference type="InterPro" id="IPR051726">
    <property type="entry name" value="Chitin_Synth_Reg"/>
</dbReference>
<feature type="region of interest" description="Disordered" evidence="2">
    <location>
        <begin position="1308"/>
        <end position="1353"/>
    </location>
</feature>
<feature type="compositionally biased region" description="Low complexity" evidence="2">
    <location>
        <begin position="174"/>
        <end position="186"/>
    </location>
</feature>
<gene>
    <name evidence="3" type="ORF">C6P46_000042</name>
</gene>
<feature type="compositionally biased region" description="Acidic residues" evidence="2">
    <location>
        <begin position="1477"/>
        <end position="1489"/>
    </location>
</feature>
<evidence type="ECO:0000313" key="4">
    <source>
        <dbReference type="Proteomes" id="UP000777482"/>
    </source>
</evidence>
<dbReference type="OrthoDB" id="272077at2759"/>
<proteinExistence type="predicted"/>
<name>A0A9P6W8W8_RHOMI</name>
<feature type="compositionally biased region" description="Low complexity" evidence="2">
    <location>
        <begin position="1312"/>
        <end position="1329"/>
    </location>
</feature>
<dbReference type="InterPro" id="IPR006597">
    <property type="entry name" value="Sel1-like"/>
</dbReference>
<feature type="compositionally biased region" description="Polar residues" evidence="2">
    <location>
        <begin position="1379"/>
        <end position="1394"/>
    </location>
</feature>
<evidence type="ECO:0000256" key="2">
    <source>
        <dbReference type="SAM" id="MobiDB-lite"/>
    </source>
</evidence>
<dbReference type="PANTHER" id="PTHR46430">
    <property type="entry name" value="PROTEIN SKT5-RELATED"/>
    <property type="match status" value="1"/>
</dbReference>
<reference evidence="3 4" key="1">
    <citation type="submission" date="2020-11" db="EMBL/GenBank/DDBJ databases">
        <title>Kefir isolates.</title>
        <authorList>
            <person name="Marcisauskas S."/>
            <person name="Kim Y."/>
            <person name="Blasche S."/>
        </authorList>
    </citation>
    <scope>NUCLEOTIDE SEQUENCE [LARGE SCALE GENOMIC DNA]</scope>
    <source>
        <strain evidence="3 4">KR</strain>
    </source>
</reference>
<feature type="compositionally biased region" description="Polar residues" evidence="2">
    <location>
        <begin position="734"/>
        <end position="744"/>
    </location>
</feature>
<dbReference type="EMBL" id="PUHQ01000001">
    <property type="protein sequence ID" value="KAG0667511.1"/>
    <property type="molecule type" value="Genomic_DNA"/>
</dbReference>
<feature type="region of interest" description="Disordered" evidence="2">
    <location>
        <begin position="1"/>
        <end position="143"/>
    </location>
</feature>
<feature type="region of interest" description="Disordered" evidence="2">
    <location>
        <begin position="1365"/>
        <end position="1394"/>
    </location>
</feature>
<feature type="compositionally biased region" description="Basic and acidic residues" evidence="2">
    <location>
        <begin position="1542"/>
        <end position="1554"/>
    </location>
</feature>
<feature type="compositionally biased region" description="Polar residues" evidence="2">
    <location>
        <begin position="212"/>
        <end position="232"/>
    </location>
</feature>
<feature type="region of interest" description="Disordered" evidence="2">
    <location>
        <begin position="368"/>
        <end position="387"/>
    </location>
</feature>
<dbReference type="SUPFAM" id="SSF81901">
    <property type="entry name" value="HCP-like"/>
    <property type="match status" value="1"/>
</dbReference>
<dbReference type="Gene3D" id="1.25.40.10">
    <property type="entry name" value="Tetratricopeptide repeat domain"/>
    <property type="match status" value="1"/>
</dbReference>
<evidence type="ECO:0000313" key="3">
    <source>
        <dbReference type="EMBL" id="KAG0667511.1"/>
    </source>
</evidence>
<sequence length="1613" mass="172755">MATLAQGLPFAGDSAADHHHSSRPSPYQPDPSAVRPRHYSGTADSARYTESLAAPPHQLSGPQAGGAVTAANVRGSGAVDVDRAPVRSQQHAHSYNAAAQGQGFEQSQPRERHAQQQEVDAGRSASQPNYHAGSMGGNSSAVRPDSFFAVEAASTTYGMNGYAQHDEGREPVLRAAGRAAEAPHARVSSFYGTDGHVASSSRTPAQVHPQPSGDSPTRSTQSMQSVRPSTVDRSIKRDSNSGSGSGSHSSHSFEQQHGAQHARPRMSQVPYSSSRAASLYGFPSSASNSAGDSIPPPPPAQLLDQSHLQVGNMASLLSHDKTLELYRLNAKKTNDPDIQYEFCVFVMDVVADLEYSAMLEKAAAAADGQPFDGTSQAPSDQEVESKQKQQALVAESIALLNRLATRGHVNSCYFLGDCYTQGIGTYKGKRDYDKAFPLFLVAGKHGHAAGSFRAAQCLENGWGTRKDWSKAVSFYRRAAVLSHVGAMHRLGLAELNGEVGLTKRERDGVQWLTRAAELADQVDPPQAQSLHELALLHEKGIDNVVFQDEDYAAELLARAAELQYAPSAYKLGECYEYGKMGCPQDAALSIHYYNIAAQQNHPAACFALTAWYLVGSPGILPQSDTEAYLWAKKAAELGLAKAQYACGYFTEVGIGTHKDQREALDWFRKAAAQGDKRAQDRLRMAGQQLPPVSQPSKRHSPPSTTTELPTMSSLHLPSKGRRLSGHRILRKEPSSGNLMGTNGRSKGGKKERAFSVDSSRPATVFGNGAADANHLPPPVPPVDRKGKGKSKSQSGMPEMPLMDRQRSYSHSDTALPLDYNLRPVAAATAAETGFGPLAYDSGDEGGRLTSSLPSRTRAVAPGTGGSPGPRARSGSPASPRRIVPEQVKMPPRQHSGLRTEREVEQPYDVKRERERVLQRRKNPGEDKDCILIHCLADSAVRWDWRAHSPPPPPPLLMTPPLDAVPVASGSTTALIRCSQCKTYKRPSDYPLRIINLEPYHVCLAHKWYWTPAKQANNWAPSATTSLEQVCDDVRQLRDGVPGSPTCWMLDGTEEDLARVVKDIASVGDWTHDVVAVRQKKKASEGQTSPMFGYNLVPRGPPKRSVGGGFRLNLYVHVLKSKITLTMKAEDLPKGSLAWSRPDRWKSRKELASNEVNGHQEPGAGGVAAAVDASAVRLESEQIARAHNPPIESAPSPLEAALRAAAAVAADEAGLSIPGQNDVWVHGDAMQQGSRRSRADDEAMPPPALPASRPAKRARRVEPLLVSPMPTSNATSSTTSAFAAAPDWTRFLSFPTMTLPNGDIPIDPFLTTSSAPDRSSSSNVGAVAAKAPKKRHVPPPKVPPSSSISSSSRPLTLAEMLSSSLFEPPDIDLPPRATVPASSGTQHLQSSKHQSVRTQAAADSAAIAASVPSPAAALATQELVSALTSLRDGLYARSTGQSPAVVSDVAATPAQQDDHAGGDEDHESYYEDSIPDTSSEEDESDDDGDDAASRDIGSDMSSFFESSSEEADDGESEGEAAGEEDNWLEGFAAQQMGLHRRHSVDELSSPHETGTRRSKRNRRKGAGDEEGGGAAAELDELDDRSTPRNGVRTPLDVPTTDEVDELDTGSGSEA</sequence>
<dbReference type="PANTHER" id="PTHR46430:SF1">
    <property type="entry name" value="CHITIN SYNTHASE REGULATOR SKT5-RELATED"/>
    <property type="match status" value="1"/>
</dbReference>